<keyword evidence="2" id="KW-1185">Reference proteome</keyword>
<name>A0A9P0LZV6_ACAOB</name>
<proteinExistence type="predicted"/>
<gene>
    <name evidence="1" type="ORF">ACAOBT_LOCUS28793</name>
</gene>
<dbReference type="EMBL" id="CAKOFQ010007662">
    <property type="protein sequence ID" value="CAH2005874.1"/>
    <property type="molecule type" value="Genomic_DNA"/>
</dbReference>
<organism evidence="1 2">
    <name type="scientific">Acanthoscelides obtectus</name>
    <name type="common">Bean weevil</name>
    <name type="synonym">Bruchus obtectus</name>
    <dbReference type="NCBI Taxonomy" id="200917"/>
    <lineage>
        <taxon>Eukaryota</taxon>
        <taxon>Metazoa</taxon>
        <taxon>Ecdysozoa</taxon>
        <taxon>Arthropoda</taxon>
        <taxon>Hexapoda</taxon>
        <taxon>Insecta</taxon>
        <taxon>Pterygota</taxon>
        <taxon>Neoptera</taxon>
        <taxon>Endopterygota</taxon>
        <taxon>Coleoptera</taxon>
        <taxon>Polyphaga</taxon>
        <taxon>Cucujiformia</taxon>
        <taxon>Chrysomeloidea</taxon>
        <taxon>Chrysomelidae</taxon>
        <taxon>Bruchinae</taxon>
        <taxon>Bruchini</taxon>
        <taxon>Acanthoscelides</taxon>
    </lineage>
</organism>
<reference evidence="1" key="1">
    <citation type="submission" date="2022-03" db="EMBL/GenBank/DDBJ databases">
        <authorList>
            <person name="Sayadi A."/>
        </authorList>
    </citation>
    <scope>NUCLEOTIDE SEQUENCE</scope>
</reference>
<comment type="caution">
    <text evidence="1">The sequence shown here is derived from an EMBL/GenBank/DDBJ whole genome shotgun (WGS) entry which is preliminary data.</text>
</comment>
<dbReference type="AlphaFoldDB" id="A0A9P0LZV6"/>
<evidence type="ECO:0000313" key="1">
    <source>
        <dbReference type="EMBL" id="CAH2005874.1"/>
    </source>
</evidence>
<protein>
    <submittedName>
        <fullName evidence="1">Uncharacterized protein</fullName>
    </submittedName>
</protein>
<sequence length="104" mass="11699">MNYLMNINEEERESLRNKGNLLTFINTIGLANEIPIIKNIMYKPPTYRFFLCHGNNDFRRLSSALLTDFLSFAGGVVACRGAVGCSWRRASSGARSTSPDTHRL</sequence>
<dbReference type="Proteomes" id="UP001152888">
    <property type="component" value="Unassembled WGS sequence"/>
</dbReference>
<accession>A0A9P0LZV6</accession>
<evidence type="ECO:0000313" key="2">
    <source>
        <dbReference type="Proteomes" id="UP001152888"/>
    </source>
</evidence>